<organism evidence="2 3">
    <name type="scientific">Pustulibacterium marinum</name>
    <dbReference type="NCBI Taxonomy" id="1224947"/>
    <lineage>
        <taxon>Bacteria</taxon>
        <taxon>Pseudomonadati</taxon>
        <taxon>Bacteroidota</taxon>
        <taxon>Flavobacteriia</taxon>
        <taxon>Flavobacteriales</taxon>
        <taxon>Flavobacteriaceae</taxon>
        <taxon>Pustulibacterium</taxon>
    </lineage>
</organism>
<reference evidence="3" key="1">
    <citation type="submission" date="2016-10" db="EMBL/GenBank/DDBJ databases">
        <authorList>
            <person name="Varghese N."/>
            <person name="Submissions S."/>
        </authorList>
    </citation>
    <scope>NUCLEOTIDE SEQUENCE [LARGE SCALE GENOMIC DNA]</scope>
    <source>
        <strain evidence="3">CGMCC 1.12333</strain>
    </source>
</reference>
<evidence type="ECO:0000256" key="1">
    <source>
        <dbReference type="SAM" id="SignalP"/>
    </source>
</evidence>
<proteinExistence type="predicted"/>
<dbReference type="AlphaFoldDB" id="A0A1I7I7E5"/>
<dbReference type="Gene3D" id="2.60.40.1120">
    <property type="entry name" value="Carboxypeptidase-like, regulatory domain"/>
    <property type="match status" value="1"/>
</dbReference>
<gene>
    <name evidence="2" type="ORF">SAMN05216480_11369</name>
</gene>
<sequence>MSLKAFACSIVCLFSVFILKAETITGYVFDKATEQPIQGVAVYFDGTSLGTVTNSKGYFSLTTPYKLSSDLIVSYMGYETLLISNPYEAKTFKIYLRETSFGLDEVVLQADPFSREEKLEVFKKQFLGSSYKNQCTIENEDAIVVTYNMKSHKLIAFAKEPLQIKNGYLAYDVSYNLVGFSADYYRNSLSEFQLKSVYFAGTSFFKDVGNNESKYDRRRKNSYLGSSLHLIRTLIRSEDLKQGLKRADFTLYQNRLAVKKPEDYLAIKDTLGGTQLVSTKKKYDILYGRQQSFLEIESDTIYIDRNGNFSPIQGLLFGGYMGTLRFKDMLPLDYELPEKD</sequence>
<dbReference type="Pfam" id="PF13715">
    <property type="entry name" value="CarbopepD_reg_2"/>
    <property type="match status" value="1"/>
</dbReference>
<evidence type="ECO:0000313" key="3">
    <source>
        <dbReference type="Proteomes" id="UP000199138"/>
    </source>
</evidence>
<name>A0A1I7I7E5_9FLAO</name>
<keyword evidence="1" id="KW-0732">Signal</keyword>
<dbReference type="EMBL" id="FPBK01000013">
    <property type="protein sequence ID" value="SFU68784.1"/>
    <property type="molecule type" value="Genomic_DNA"/>
</dbReference>
<dbReference type="RefSeq" id="WP_093025997.1">
    <property type="nucleotide sequence ID" value="NZ_FPBK01000013.1"/>
</dbReference>
<protein>
    <submittedName>
        <fullName evidence="2">CarboxypepD_reg-like domain-containing protein</fullName>
    </submittedName>
</protein>
<feature type="chain" id="PRO_5011677063" evidence="1">
    <location>
        <begin position="21"/>
        <end position="340"/>
    </location>
</feature>
<dbReference type="InterPro" id="IPR008969">
    <property type="entry name" value="CarboxyPept-like_regulatory"/>
</dbReference>
<evidence type="ECO:0000313" key="2">
    <source>
        <dbReference type="EMBL" id="SFU68784.1"/>
    </source>
</evidence>
<dbReference type="OrthoDB" id="1223654at2"/>
<dbReference type="Proteomes" id="UP000199138">
    <property type="component" value="Unassembled WGS sequence"/>
</dbReference>
<dbReference type="STRING" id="1224947.SAMN05216480_11369"/>
<dbReference type="SUPFAM" id="SSF49464">
    <property type="entry name" value="Carboxypeptidase regulatory domain-like"/>
    <property type="match status" value="1"/>
</dbReference>
<keyword evidence="3" id="KW-1185">Reference proteome</keyword>
<feature type="signal peptide" evidence="1">
    <location>
        <begin position="1"/>
        <end position="20"/>
    </location>
</feature>
<accession>A0A1I7I7E5</accession>